<dbReference type="SUPFAM" id="SSF51905">
    <property type="entry name" value="FAD/NAD(P)-binding domain"/>
    <property type="match status" value="1"/>
</dbReference>
<reference evidence="7" key="1">
    <citation type="submission" date="2020-04" db="EMBL/GenBank/DDBJ databases">
        <title>Genome Assembly and Annotation of Botryosphaeria dothidea sdau 11-99, a Latent Pathogen of Apple Fruit Ring Rot in China.</title>
        <authorList>
            <person name="Yu C."/>
            <person name="Diao Y."/>
            <person name="Lu Q."/>
            <person name="Zhao J."/>
            <person name="Cui S."/>
            <person name="Peng C."/>
            <person name="He B."/>
            <person name="Liu H."/>
        </authorList>
    </citation>
    <scope>NUCLEOTIDE SEQUENCE [LARGE SCALE GENOMIC DNA]</scope>
    <source>
        <strain evidence="7">Sdau11-99</strain>
    </source>
</reference>
<comment type="cofactor">
    <cofactor evidence="1">
        <name>FAD</name>
        <dbReference type="ChEBI" id="CHEBI:57692"/>
    </cofactor>
</comment>
<keyword evidence="5" id="KW-0560">Oxidoreductase</keyword>
<evidence type="ECO:0000256" key="2">
    <source>
        <dbReference type="ARBA" id="ARBA00010989"/>
    </source>
</evidence>
<organism evidence="7 8">
    <name type="scientific">Botryosphaeria dothidea</name>
    <dbReference type="NCBI Taxonomy" id="55169"/>
    <lineage>
        <taxon>Eukaryota</taxon>
        <taxon>Fungi</taxon>
        <taxon>Dikarya</taxon>
        <taxon>Ascomycota</taxon>
        <taxon>Pezizomycotina</taxon>
        <taxon>Dothideomycetes</taxon>
        <taxon>Dothideomycetes incertae sedis</taxon>
        <taxon>Botryosphaeriales</taxon>
        <taxon>Botryosphaeriaceae</taxon>
        <taxon>Botryosphaeria</taxon>
    </lineage>
</organism>
<keyword evidence="4" id="KW-0274">FAD</keyword>
<keyword evidence="8" id="KW-1185">Reference proteome</keyword>
<dbReference type="GO" id="GO:0050031">
    <property type="term" value="F:L-pipecolate oxidase activity"/>
    <property type="evidence" value="ECO:0007669"/>
    <property type="project" value="TreeGrafter"/>
</dbReference>
<dbReference type="PANTHER" id="PTHR10961:SF45">
    <property type="entry name" value="FAD DEPENDENT OXIDOREDUCTASE DOMAIN-CONTAINING PROTEIN-RELATED"/>
    <property type="match status" value="1"/>
</dbReference>
<dbReference type="InterPro" id="IPR045170">
    <property type="entry name" value="MTOX"/>
</dbReference>
<dbReference type="SUPFAM" id="SSF54373">
    <property type="entry name" value="FAD-linked reductases, C-terminal domain"/>
    <property type="match status" value="1"/>
</dbReference>
<sequence>MASDRENRIVIIGAGAFGLSTAVGLSKRGYRSITVLDRYPPPAIDGSSVDISRVIRNDYADPVYAHIVREAMSLWQSKYPEFFHHSGFVLLSSQNSEYLAGSRKTLQESSHPFEDFNGMAELKHLFPGFQGDVSGVSGYMNRVWGWANAAGAIEALAKECVVSGVSLITGPRGTAISLQKSGHGQIQGVITEEGVVPADRIIFAAGAWTNQLVHMHDAFIATAQPVGFIQLTEQEARDLKDAPVMFDFDQGFFTFPPTQDTHVLKVARHGWGYERPVEVDYSSRGKNIVSSPVMKRSGHTTTFLPVDAEDGLRKGLKKLWLRFADRAWKDTRLCWYCDTPTSDFIIDDHPDYRGVFVASGGSGQ</sequence>
<dbReference type="Gene3D" id="3.50.50.60">
    <property type="entry name" value="FAD/NAD(P)-binding domain"/>
    <property type="match status" value="1"/>
</dbReference>
<name>A0A8H4MZH5_9PEZI</name>
<evidence type="ECO:0000259" key="6">
    <source>
        <dbReference type="Pfam" id="PF01266"/>
    </source>
</evidence>
<feature type="domain" description="FAD dependent oxidoreductase" evidence="6">
    <location>
        <begin position="8"/>
        <end position="363"/>
    </location>
</feature>
<dbReference type="GO" id="GO:0004657">
    <property type="term" value="F:proline dehydrogenase activity"/>
    <property type="evidence" value="ECO:0007669"/>
    <property type="project" value="TreeGrafter"/>
</dbReference>
<comment type="caution">
    <text evidence="7">The sequence shown here is derived from an EMBL/GenBank/DDBJ whole genome shotgun (WGS) entry which is preliminary data.</text>
</comment>
<proteinExistence type="inferred from homology"/>
<dbReference type="Proteomes" id="UP000572817">
    <property type="component" value="Unassembled WGS sequence"/>
</dbReference>
<comment type="similarity">
    <text evidence="2">Belongs to the MSOX/MTOX family.</text>
</comment>
<dbReference type="GO" id="GO:0050660">
    <property type="term" value="F:flavin adenine dinucleotide binding"/>
    <property type="evidence" value="ECO:0007669"/>
    <property type="project" value="InterPro"/>
</dbReference>
<dbReference type="EMBL" id="WWBZ02000062">
    <property type="protein sequence ID" value="KAF4303280.1"/>
    <property type="molecule type" value="Genomic_DNA"/>
</dbReference>
<gene>
    <name evidence="7" type="ORF">GTA08_BOTSDO09236</name>
</gene>
<dbReference type="InterPro" id="IPR006076">
    <property type="entry name" value="FAD-dep_OxRdtase"/>
</dbReference>
<evidence type="ECO:0000313" key="7">
    <source>
        <dbReference type="EMBL" id="KAF4303280.1"/>
    </source>
</evidence>
<dbReference type="PANTHER" id="PTHR10961">
    <property type="entry name" value="PEROXISOMAL SARCOSINE OXIDASE"/>
    <property type="match status" value="1"/>
</dbReference>
<dbReference type="OrthoDB" id="2219495at2759"/>
<accession>A0A8H4MZH5</accession>
<protein>
    <submittedName>
        <fullName evidence="7">L-pipecolate oxidase</fullName>
    </submittedName>
</protein>
<evidence type="ECO:0000256" key="4">
    <source>
        <dbReference type="ARBA" id="ARBA00022827"/>
    </source>
</evidence>
<dbReference type="Gene3D" id="3.30.9.10">
    <property type="entry name" value="D-Amino Acid Oxidase, subunit A, domain 2"/>
    <property type="match status" value="1"/>
</dbReference>
<dbReference type="AlphaFoldDB" id="A0A8H4MZH5"/>
<evidence type="ECO:0000313" key="8">
    <source>
        <dbReference type="Proteomes" id="UP000572817"/>
    </source>
</evidence>
<evidence type="ECO:0000256" key="5">
    <source>
        <dbReference type="ARBA" id="ARBA00023002"/>
    </source>
</evidence>
<keyword evidence="3" id="KW-0285">Flavoprotein</keyword>
<dbReference type="GO" id="GO:0008115">
    <property type="term" value="F:sarcosine oxidase activity"/>
    <property type="evidence" value="ECO:0007669"/>
    <property type="project" value="TreeGrafter"/>
</dbReference>
<evidence type="ECO:0000256" key="1">
    <source>
        <dbReference type="ARBA" id="ARBA00001974"/>
    </source>
</evidence>
<dbReference type="InterPro" id="IPR036188">
    <property type="entry name" value="FAD/NAD-bd_sf"/>
</dbReference>
<evidence type="ECO:0000256" key="3">
    <source>
        <dbReference type="ARBA" id="ARBA00022630"/>
    </source>
</evidence>
<dbReference type="Pfam" id="PF01266">
    <property type="entry name" value="DAO"/>
    <property type="match status" value="1"/>
</dbReference>